<evidence type="ECO:0000256" key="3">
    <source>
        <dbReference type="ARBA" id="ARBA00022553"/>
    </source>
</evidence>
<comment type="catalytic activity">
    <reaction evidence="1">
        <text>ATP + protein L-histidine = ADP + protein N-phospho-L-histidine.</text>
        <dbReference type="EC" id="2.7.13.3"/>
    </reaction>
</comment>
<feature type="domain" description="Histidine kinase/HSP90-like ATPase" evidence="11">
    <location>
        <begin position="293"/>
        <end position="382"/>
    </location>
</feature>
<keyword evidence="4" id="KW-0808">Transferase</keyword>
<feature type="transmembrane region" description="Helical" evidence="10">
    <location>
        <begin position="80"/>
        <end position="99"/>
    </location>
</feature>
<dbReference type="InterPro" id="IPR036890">
    <property type="entry name" value="HATPase_C_sf"/>
</dbReference>
<evidence type="ECO:0000256" key="5">
    <source>
        <dbReference type="ARBA" id="ARBA00022741"/>
    </source>
</evidence>
<dbReference type="SUPFAM" id="SSF55874">
    <property type="entry name" value="ATPase domain of HSP90 chaperone/DNA topoisomerase II/histidine kinase"/>
    <property type="match status" value="1"/>
</dbReference>
<dbReference type="GO" id="GO:0046983">
    <property type="term" value="F:protein dimerization activity"/>
    <property type="evidence" value="ECO:0007669"/>
    <property type="project" value="InterPro"/>
</dbReference>
<evidence type="ECO:0000313" key="12">
    <source>
        <dbReference type="EMBL" id="TBT94935.1"/>
    </source>
</evidence>
<feature type="transmembrane region" description="Helical" evidence="10">
    <location>
        <begin position="111"/>
        <end position="133"/>
    </location>
</feature>
<accession>A0A4Q9KL52</accession>
<organism evidence="12 13">
    <name type="scientific">Propioniciclava tarda</name>
    <dbReference type="NCBI Taxonomy" id="433330"/>
    <lineage>
        <taxon>Bacteria</taxon>
        <taxon>Bacillati</taxon>
        <taxon>Actinomycetota</taxon>
        <taxon>Actinomycetes</taxon>
        <taxon>Propionibacteriales</taxon>
        <taxon>Propionibacteriaceae</taxon>
        <taxon>Propioniciclava</taxon>
    </lineage>
</organism>
<dbReference type="AlphaFoldDB" id="A0A4Q9KL52"/>
<reference evidence="12 13" key="1">
    <citation type="submission" date="2019-01" db="EMBL/GenBank/DDBJ databases">
        <title>Lactibacter flavus gen. nov., sp. nov., a novel bacterium of the family Propionibacteriaceae isolated from raw milk and dairy products.</title>
        <authorList>
            <person name="Huptas C."/>
            <person name="Wenning M."/>
            <person name="Breitenwieser F."/>
            <person name="Doll E."/>
            <person name="Von Neubeck M."/>
            <person name="Busse H.-J."/>
            <person name="Scherer S."/>
        </authorList>
    </citation>
    <scope>NUCLEOTIDE SEQUENCE [LARGE SCALE GENOMIC DNA]</scope>
    <source>
        <strain evidence="12 13">DSM 22130</strain>
    </source>
</reference>
<feature type="region of interest" description="Disordered" evidence="9">
    <location>
        <begin position="382"/>
        <end position="411"/>
    </location>
</feature>
<dbReference type="Gene3D" id="1.20.5.1930">
    <property type="match status" value="1"/>
</dbReference>
<gene>
    <name evidence="12" type="ORF">ET996_07930</name>
</gene>
<keyword evidence="3" id="KW-0597">Phosphoprotein</keyword>
<dbReference type="Gene3D" id="3.30.565.10">
    <property type="entry name" value="Histidine kinase-like ATPase, C-terminal domain"/>
    <property type="match status" value="1"/>
</dbReference>
<dbReference type="Proteomes" id="UP000291933">
    <property type="component" value="Unassembled WGS sequence"/>
</dbReference>
<comment type="caution">
    <text evidence="12">The sequence shown here is derived from an EMBL/GenBank/DDBJ whole genome shotgun (WGS) entry which is preliminary data.</text>
</comment>
<keyword evidence="10" id="KW-0812">Transmembrane</keyword>
<evidence type="ECO:0000256" key="6">
    <source>
        <dbReference type="ARBA" id="ARBA00022777"/>
    </source>
</evidence>
<dbReference type="InterPro" id="IPR011712">
    <property type="entry name" value="Sig_transdc_His_kin_sub3_dim/P"/>
</dbReference>
<sequence>MPPDEAPIPGPISVELDSPAYSSRRAAKPMPSFGRNDNSAEVSAPVACSCAISPRSESPRRYRDTGNGHRVRSMPMFWRLFLANAVALAVAFLALAFGLVTVSVPPTSDQLFILILGFASLLLVNAAMASYGLTGMSELREAIAHRSDEPIVLPAGAAPELRTLAATYNAMLDRLENERTATARAALRAHEDERARLGRDLHDEIGQNLTFLLLRLRDVGKAAPPELEAELEAVSDATRTTLEHVRSLSRQLRPGALADLGLKPALASLLDDARQLGLSTDLQFAGWVTPDAERDLAIYRVVQEALTNIIKHAQATSVTVSVERIDDMLAVRIADDGHGRAGIDGTGTGSMRERVRLVGGTFRREASPGVGTTVAIEVPFAVSGGTESGPPTRPIPTISMFPPPAWGETDD</sequence>
<dbReference type="EMBL" id="SDMR01000008">
    <property type="protein sequence ID" value="TBT94935.1"/>
    <property type="molecule type" value="Genomic_DNA"/>
</dbReference>
<dbReference type="GO" id="GO:0016020">
    <property type="term" value="C:membrane"/>
    <property type="evidence" value="ECO:0007669"/>
    <property type="project" value="InterPro"/>
</dbReference>
<dbReference type="EC" id="2.7.13.3" evidence="2"/>
<proteinExistence type="predicted"/>
<dbReference type="InterPro" id="IPR003594">
    <property type="entry name" value="HATPase_dom"/>
</dbReference>
<dbReference type="Pfam" id="PF07730">
    <property type="entry name" value="HisKA_3"/>
    <property type="match status" value="1"/>
</dbReference>
<keyword evidence="10" id="KW-0472">Membrane</keyword>
<evidence type="ECO:0000256" key="7">
    <source>
        <dbReference type="ARBA" id="ARBA00022840"/>
    </source>
</evidence>
<keyword evidence="6 12" id="KW-0418">Kinase</keyword>
<dbReference type="InterPro" id="IPR050482">
    <property type="entry name" value="Sensor_HK_TwoCompSys"/>
</dbReference>
<dbReference type="CDD" id="cd16917">
    <property type="entry name" value="HATPase_UhpB-NarQ-NarX-like"/>
    <property type="match status" value="1"/>
</dbReference>
<dbReference type="PANTHER" id="PTHR24421">
    <property type="entry name" value="NITRATE/NITRITE SENSOR PROTEIN NARX-RELATED"/>
    <property type="match status" value="1"/>
</dbReference>
<evidence type="ECO:0000313" key="13">
    <source>
        <dbReference type="Proteomes" id="UP000291933"/>
    </source>
</evidence>
<evidence type="ECO:0000256" key="9">
    <source>
        <dbReference type="SAM" id="MobiDB-lite"/>
    </source>
</evidence>
<evidence type="ECO:0000256" key="4">
    <source>
        <dbReference type="ARBA" id="ARBA00022679"/>
    </source>
</evidence>
<protein>
    <recommendedName>
        <fullName evidence="2">histidine kinase</fullName>
        <ecNumber evidence="2">2.7.13.3</ecNumber>
    </recommendedName>
</protein>
<evidence type="ECO:0000256" key="10">
    <source>
        <dbReference type="SAM" id="Phobius"/>
    </source>
</evidence>
<keyword evidence="13" id="KW-1185">Reference proteome</keyword>
<evidence type="ECO:0000256" key="2">
    <source>
        <dbReference type="ARBA" id="ARBA00012438"/>
    </source>
</evidence>
<dbReference type="GO" id="GO:0005524">
    <property type="term" value="F:ATP binding"/>
    <property type="evidence" value="ECO:0007669"/>
    <property type="project" value="UniProtKB-KW"/>
</dbReference>
<dbReference type="GO" id="GO:0000155">
    <property type="term" value="F:phosphorelay sensor kinase activity"/>
    <property type="evidence" value="ECO:0007669"/>
    <property type="project" value="InterPro"/>
</dbReference>
<keyword evidence="5" id="KW-0547">Nucleotide-binding</keyword>
<dbReference type="OrthoDB" id="144293at2"/>
<keyword evidence="7" id="KW-0067">ATP-binding</keyword>
<dbReference type="Pfam" id="PF02518">
    <property type="entry name" value="HATPase_c"/>
    <property type="match status" value="1"/>
</dbReference>
<keyword evidence="10" id="KW-1133">Transmembrane helix</keyword>
<dbReference type="PANTHER" id="PTHR24421:SF10">
    <property type="entry name" value="NITRATE_NITRITE SENSOR PROTEIN NARQ"/>
    <property type="match status" value="1"/>
</dbReference>
<keyword evidence="8" id="KW-0902">Two-component regulatory system</keyword>
<feature type="compositionally biased region" description="Pro residues" evidence="9">
    <location>
        <begin position="1"/>
        <end position="10"/>
    </location>
</feature>
<feature type="region of interest" description="Disordered" evidence="9">
    <location>
        <begin position="1"/>
        <end position="40"/>
    </location>
</feature>
<evidence type="ECO:0000256" key="8">
    <source>
        <dbReference type="ARBA" id="ARBA00023012"/>
    </source>
</evidence>
<evidence type="ECO:0000259" key="11">
    <source>
        <dbReference type="SMART" id="SM00387"/>
    </source>
</evidence>
<evidence type="ECO:0000256" key="1">
    <source>
        <dbReference type="ARBA" id="ARBA00000085"/>
    </source>
</evidence>
<dbReference type="SMART" id="SM00387">
    <property type="entry name" value="HATPase_c"/>
    <property type="match status" value="1"/>
</dbReference>
<name>A0A4Q9KL52_PROTD</name>